<dbReference type="EMBL" id="AHKH01000008">
    <property type="protein sequence ID" value="EHQ63434.1"/>
    <property type="molecule type" value="Genomic_DNA"/>
</dbReference>
<dbReference type="InterPro" id="IPR027417">
    <property type="entry name" value="P-loop_NTPase"/>
</dbReference>
<name>H3SBS0_9BACL</name>
<dbReference type="RefSeq" id="WP_006675470.1">
    <property type="nucleotide sequence ID" value="NZ_AHKH01000008.1"/>
</dbReference>
<organism evidence="1 2">
    <name type="scientific">Paenibacillus dendritiformis C454</name>
    <dbReference type="NCBI Taxonomy" id="1131935"/>
    <lineage>
        <taxon>Bacteria</taxon>
        <taxon>Bacillati</taxon>
        <taxon>Bacillota</taxon>
        <taxon>Bacilli</taxon>
        <taxon>Bacillales</taxon>
        <taxon>Paenibacillaceae</taxon>
        <taxon>Paenibacillus</taxon>
    </lineage>
</organism>
<sequence length="253" mass="28569">MTACLGMTLAWRCQLRVLLIHAEQRGRGLEALLPKPEAASSILYRATPNGWSNLLRMLEHQQAEDDMFVSFTAPVMRNLDMLPGFDDEHERAYGGGKLRQWIPRIMRLAEKRYDIVLWDAGGEDDDMAQAVGARAQGTLLVASQQRSMLEAAFRDRSSSASAYILGMYDDDIRQNDVRIRRQYKPEAPLFIIPYSAGFRNAADEGKLLAWYIQQLMKPQRIQRNGFADHHKKLAEWLMSESGAIARSGPGEAG</sequence>
<proteinExistence type="predicted"/>
<evidence type="ECO:0000313" key="1">
    <source>
        <dbReference type="EMBL" id="EHQ63434.1"/>
    </source>
</evidence>
<dbReference type="STRING" id="1131935.PDENDC454_04781"/>
<comment type="caution">
    <text evidence="1">The sequence shown here is derived from an EMBL/GenBank/DDBJ whole genome shotgun (WGS) entry which is preliminary data.</text>
</comment>
<accession>H3SBS0</accession>
<keyword evidence="2" id="KW-1185">Reference proteome</keyword>
<dbReference type="AlphaFoldDB" id="H3SBS0"/>
<evidence type="ECO:0000313" key="2">
    <source>
        <dbReference type="Proteomes" id="UP000003900"/>
    </source>
</evidence>
<protein>
    <submittedName>
        <fullName evidence="1">Uncharacterized protein</fullName>
    </submittedName>
</protein>
<gene>
    <name evidence="1" type="ORF">PDENDC454_04781</name>
</gene>
<dbReference type="Proteomes" id="UP000003900">
    <property type="component" value="Unassembled WGS sequence"/>
</dbReference>
<reference evidence="1 2" key="1">
    <citation type="journal article" date="2012" name="J. Bacteriol.">
        <title>Genome Sequence of the Pattern-Forming Social Bacterium Paenibacillus dendritiformis C454 Chiral Morphotype.</title>
        <authorList>
            <person name="Sirota-Madi A."/>
            <person name="Olender T."/>
            <person name="Helman Y."/>
            <person name="Brainis I."/>
            <person name="Finkelshtein A."/>
            <person name="Roth D."/>
            <person name="Hagai E."/>
            <person name="Leshkowitz D."/>
            <person name="Brodsky L."/>
            <person name="Galatenko V."/>
            <person name="Nikolaev V."/>
            <person name="Gutnick D.L."/>
            <person name="Lancet D."/>
            <person name="Ben-Jacob E."/>
        </authorList>
    </citation>
    <scope>NUCLEOTIDE SEQUENCE [LARGE SCALE GENOMIC DNA]</scope>
    <source>
        <strain evidence="1 2">C454</strain>
    </source>
</reference>
<dbReference type="SUPFAM" id="SSF52540">
    <property type="entry name" value="P-loop containing nucleoside triphosphate hydrolases"/>
    <property type="match status" value="1"/>
</dbReference>
<dbReference type="Gene3D" id="3.40.50.300">
    <property type="entry name" value="P-loop containing nucleotide triphosphate hydrolases"/>
    <property type="match status" value="1"/>
</dbReference>
<dbReference type="PATRIC" id="fig|1131935.3.peg.947"/>